<gene>
    <name evidence="2" type="ORF">HZH66_004636</name>
</gene>
<protein>
    <submittedName>
        <fullName evidence="2">Uncharacterized protein</fullName>
    </submittedName>
</protein>
<dbReference type="AlphaFoldDB" id="A0A834K8F2"/>
<keyword evidence="1" id="KW-1133">Transmembrane helix</keyword>
<feature type="transmembrane region" description="Helical" evidence="1">
    <location>
        <begin position="80"/>
        <end position="107"/>
    </location>
</feature>
<evidence type="ECO:0000313" key="2">
    <source>
        <dbReference type="EMBL" id="KAF7402369.1"/>
    </source>
</evidence>
<evidence type="ECO:0000313" key="3">
    <source>
        <dbReference type="Proteomes" id="UP000614350"/>
    </source>
</evidence>
<evidence type="ECO:0000256" key="1">
    <source>
        <dbReference type="SAM" id="Phobius"/>
    </source>
</evidence>
<keyword evidence="1" id="KW-0472">Membrane</keyword>
<accession>A0A834K8F2</accession>
<sequence length="116" mass="12660">MPHSLFKLSEKILNINNKNVKRTTEVQNLTAKLKGVSNVPCKIRSLVEYTDTYVIVKTTRMDLHVATFLVVAFGNVNRNILVVVLIAVAVAAAAAVVVVVVVVVIVVRRGKEFFGG</sequence>
<reference evidence="2" key="1">
    <citation type="journal article" date="2020" name="G3 (Bethesda)">
        <title>High-Quality Assemblies for Three Invasive Social Wasps from the &lt;i&gt;Vespula&lt;/i&gt; Genus.</title>
        <authorList>
            <person name="Harrop T.W.R."/>
            <person name="Guhlin J."/>
            <person name="McLaughlin G.M."/>
            <person name="Permina E."/>
            <person name="Stockwell P."/>
            <person name="Gilligan J."/>
            <person name="Le Lec M.F."/>
            <person name="Gruber M.A.M."/>
            <person name="Quinn O."/>
            <person name="Lovegrove M."/>
            <person name="Duncan E.J."/>
            <person name="Remnant E.J."/>
            <person name="Van Eeckhoven J."/>
            <person name="Graham B."/>
            <person name="Knapp R.A."/>
            <person name="Langford K.W."/>
            <person name="Kronenberg Z."/>
            <person name="Press M.O."/>
            <person name="Eacker S.M."/>
            <person name="Wilson-Rankin E.E."/>
            <person name="Purcell J."/>
            <person name="Lester P.J."/>
            <person name="Dearden P.K."/>
        </authorList>
    </citation>
    <scope>NUCLEOTIDE SEQUENCE</scope>
    <source>
        <strain evidence="2">Marl-1</strain>
    </source>
</reference>
<organism evidence="2 3">
    <name type="scientific">Vespula vulgaris</name>
    <name type="common">Yellow jacket</name>
    <name type="synonym">Wasp</name>
    <dbReference type="NCBI Taxonomy" id="7454"/>
    <lineage>
        <taxon>Eukaryota</taxon>
        <taxon>Metazoa</taxon>
        <taxon>Ecdysozoa</taxon>
        <taxon>Arthropoda</taxon>
        <taxon>Hexapoda</taxon>
        <taxon>Insecta</taxon>
        <taxon>Pterygota</taxon>
        <taxon>Neoptera</taxon>
        <taxon>Endopterygota</taxon>
        <taxon>Hymenoptera</taxon>
        <taxon>Apocrita</taxon>
        <taxon>Aculeata</taxon>
        <taxon>Vespoidea</taxon>
        <taxon>Vespidae</taxon>
        <taxon>Vespinae</taxon>
        <taxon>Vespula</taxon>
    </lineage>
</organism>
<proteinExistence type="predicted"/>
<keyword evidence="1" id="KW-0812">Transmembrane</keyword>
<keyword evidence="3" id="KW-1185">Reference proteome</keyword>
<name>A0A834K8F2_VESVU</name>
<comment type="caution">
    <text evidence="2">The sequence shown here is derived from an EMBL/GenBank/DDBJ whole genome shotgun (WGS) entry which is preliminary data.</text>
</comment>
<dbReference type="EMBL" id="JACSEA010000004">
    <property type="protein sequence ID" value="KAF7402369.1"/>
    <property type="molecule type" value="Genomic_DNA"/>
</dbReference>
<dbReference type="Proteomes" id="UP000614350">
    <property type="component" value="Unassembled WGS sequence"/>
</dbReference>